<proteinExistence type="predicted"/>
<dbReference type="AlphaFoldDB" id="A0A5C3PGX1"/>
<evidence type="ECO:0000313" key="1">
    <source>
        <dbReference type="EMBL" id="TFK85153.1"/>
    </source>
</evidence>
<name>A0A5C3PGX1_9APHY</name>
<organism evidence="1 2">
    <name type="scientific">Polyporus arcularius HHB13444</name>
    <dbReference type="NCBI Taxonomy" id="1314778"/>
    <lineage>
        <taxon>Eukaryota</taxon>
        <taxon>Fungi</taxon>
        <taxon>Dikarya</taxon>
        <taxon>Basidiomycota</taxon>
        <taxon>Agaricomycotina</taxon>
        <taxon>Agaricomycetes</taxon>
        <taxon>Polyporales</taxon>
        <taxon>Polyporaceae</taxon>
        <taxon>Polyporus</taxon>
    </lineage>
</organism>
<gene>
    <name evidence="1" type="ORF">K466DRAFT_588338</name>
</gene>
<dbReference type="Proteomes" id="UP000308197">
    <property type="component" value="Unassembled WGS sequence"/>
</dbReference>
<evidence type="ECO:0000313" key="2">
    <source>
        <dbReference type="Proteomes" id="UP000308197"/>
    </source>
</evidence>
<sequence>MAFWQEEGPTFPSPFEFNARDPLTLVELRMHNLSGMIRQKARWWEKCWNLREPDG</sequence>
<protein>
    <submittedName>
        <fullName evidence="1">Uncharacterized protein</fullName>
    </submittedName>
</protein>
<dbReference type="InParanoid" id="A0A5C3PGX1"/>
<reference evidence="1 2" key="1">
    <citation type="journal article" date="2019" name="Nat. Ecol. Evol.">
        <title>Megaphylogeny resolves global patterns of mushroom evolution.</title>
        <authorList>
            <person name="Varga T."/>
            <person name="Krizsan K."/>
            <person name="Foldi C."/>
            <person name="Dima B."/>
            <person name="Sanchez-Garcia M."/>
            <person name="Sanchez-Ramirez S."/>
            <person name="Szollosi G.J."/>
            <person name="Szarkandi J.G."/>
            <person name="Papp V."/>
            <person name="Albert L."/>
            <person name="Andreopoulos W."/>
            <person name="Angelini C."/>
            <person name="Antonin V."/>
            <person name="Barry K.W."/>
            <person name="Bougher N.L."/>
            <person name="Buchanan P."/>
            <person name="Buyck B."/>
            <person name="Bense V."/>
            <person name="Catcheside P."/>
            <person name="Chovatia M."/>
            <person name="Cooper J."/>
            <person name="Damon W."/>
            <person name="Desjardin D."/>
            <person name="Finy P."/>
            <person name="Geml J."/>
            <person name="Haridas S."/>
            <person name="Hughes K."/>
            <person name="Justo A."/>
            <person name="Karasinski D."/>
            <person name="Kautmanova I."/>
            <person name="Kiss B."/>
            <person name="Kocsube S."/>
            <person name="Kotiranta H."/>
            <person name="LaButti K.M."/>
            <person name="Lechner B.E."/>
            <person name="Liimatainen K."/>
            <person name="Lipzen A."/>
            <person name="Lukacs Z."/>
            <person name="Mihaltcheva S."/>
            <person name="Morgado L.N."/>
            <person name="Niskanen T."/>
            <person name="Noordeloos M.E."/>
            <person name="Ohm R.A."/>
            <person name="Ortiz-Santana B."/>
            <person name="Ovrebo C."/>
            <person name="Racz N."/>
            <person name="Riley R."/>
            <person name="Savchenko A."/>
            <person name="Shiryaev A."/>
            <person name="Soop K."/>
            <person name="Spirin V."/>
            <person name="Szebenyi C."/>
            <person name="Tomsovsky M."/>
            <person name="Tulloss R.E."/>
            <person name="Uehling J."/>
            <person name="Grigoriev I.V."/>
            <person name="Vagvolgyi C."/>
            <person name="Papp T."/>
            <person name="Martin F.M."/>
            <person name="Miettinen O."/>
            <person name="Hibbett D.S."/>
            <person name="Nagy L.G."/>
        </authorList>
    </citation>
    <scope>NUCLEOTIDE SEQUENCE [LARGE SCALE GENOMIC DNA]</scope>
    <source>
        <strain evidence="1 2">HHB13444</strain>
    </source>
</reference>
<dbReference type="EMBL" id="ML211271">
    <property type="protein sequence ID" value="TFK85153.1"/>
    <property type="molecule type" value="Genomic_DNA"/>
</dbReference>
<keyword evidence="2" id="KW-1185">Reference proteome</keyword>
<accession>A0A5C3PGX1</accession>
<dbReference type="STRING" id="1314778.A0A5C3PGX1"/>